<gene>
    <name evidence="2" type="ORF">SAMN05660226_00967</name>
</gene>
<evidence type="ECO:0000313" key="2">
    <source>
        <dbReference type="EMBL" id="SKB37021.1"/>
    </source>
</evidence>
<accession>A0A1T5APN7</accession>
<dbReference type="RefSeq" id="WP_079715680.1">
    <property type="nucleotide sequence ID" value="NZ_FUYS01000002.1"/>
</dbReference>
<protein>
    <recommendedName>
        <fullName evidence="4">Outer membrane protein beta-barrel domain-containing protein</fullName>
    </recommendedName>
</protein>
<evidence type="ECO:0008006" key="4">
    <source>
        <dbReference type="Google" id="ProtNLM"/>
    </source>
</evidence>
<reference evidence="2 3" key="1">
    <citation type="submission" date="2017-02" db="EMBL/GenBank/DDBJ databases">
        <authorList>
            <person name="Peterson S.W."/>
        </authorList>
    </citation>
    <scope>NUCLEOTIDE SEQUENCE [LARGE SCALE GENOMIC DNA]</scope>
    <source>
        <strain evidence="2 3">DSM 22899</strain>
    </source>
</reference>
<organism evidence="2 3">
    <name type="scientific">Parapedobacter luteus</name>
    <dbReference type="NCBI Taxonomy" id="623280"/>
    <lineage>
        <taxon>Bacteria</taxon>
        <taxon>Pseudomonadati</taxon>
        <taxon>Bacteroidota</taxon>
        <taxon>Sphingobacteriia</taxon>
        <taxon>Sphingobacteriales</taxon>
        <taxon>Sphingobacteriaceae</taxon>
        <taxon>Parapedobacter</taxon>
    </lineage>
</organism>
<dbReference type="OrthoDB" id="945117at2"/>
<dbReference type="EMBL" id="FUYS01000002">
    <property type="protein sequence ID" value="SKB37021.1"/>
    <property type="molecule type" value="Genomic_DNA"/>
</dbReference>
<dbReference type="Proteomes" id="UP000190541">
    <property type="component" value="Unassembled WGS sequence"/>
</dbReference>
<feature type="chain" id="PRO_5013092173" description="Outer membrane protein beta-barrel domain-containing protein" evidence="1">
    <location>
        <begin position="21"/>
        <end position="191"/>
    </location>
</feature>
<dbReference type="STRING" id="623280.SAMN05660226_00967"/>
<keyword evidence="3" id="KW-1185">Reference proteome</keyword>
<keyword evidence="1" id="KW-0732">Signal</keyword>
<evidence type="ECO:0000256" key="1">
    <source>
        <dbReference type="SAM" id="SignalP"/>
    </source>
</evidence>
<sequence>MKHVLLFSALFLVGMFAASAQDINRPQTSASVGIAPVQQGNWIVGGTIGNIGYSFEGETFRIGLAPLAGYFITDGFAIGLQPSLSLRTVKGGDNIWGYGVSPFARYYFPEGASASGRFFAHGNVGIAGSSPGDGATLDFGANVGYAHFITTSVALEVSAGYNYSKATVEGAQRQSGLGVNLGFQVYLPGQR</sequence>
<proteinExistence type="predicted"/>
<evidence type="ECO:0000313" key="3">
    <source>
        <dbReference type="Proteomes" id="UP000190541"/>
    </source>
</evidence>
<dbReference type="AlphaFoldDB" id="A0A1T5APN7"/>
<name>A0A1T5APN7_9SPHI</name>
<feature type="signal peptide" evidence="1">
    <location>
        <begin position="1"/>
        <end position="20"/>
    </location>
</feature>